<dbReference type="Gene3D" id="3.20.20.70">
    <property type="entry name" value="Aldolase class I"/>
    <property type="match status" value="1"/>
</dbReference>
<evidence type="ECO:0000256" key="5">
    <source>
        <dbReference type="ARBA" id="ARBA00023235"/>
    </source>
</evidence>
<evidence type="ECO:0000256" key="1">
    <source>
        <dbReference type="ARBA" id="ARBA00000056"/>
    </source>
</evidence>
<dbReference type="HAMAP" id="MF_01235">
    <property type="entry name" value="ManNAc6P_epimer"/>
    <property type="match status" value="1"/>
</dbReference>
<evidence type="ECO:0000256" key="6">
    <source>
        <dbReference type="ARBA" id="ARBA00023277"/>
    </source>
</evidence>
<evidence type="ECO:0000256" key="4">
    <source>
        <dbReference type="ARBA" id="ARBA00007439"/>
    </source>
</evidence>
<reference evidence="9" key="1">
    <citation type="journal article" date="2019" name="Int. J. Syst. Evol. Microbiol.">
        <title>The Global Catalogue of Microorganisms (GCM) 10K type strain sequencing project: providing services to taxonomists for standard genome sequencing and annotation.</title>
        <authorList>
            <consortium name="The Broad Institute Genomics Platform"/>
            <consortium name="The Broad Institute Genome Sequencing Center for Infectious Disease"/>
            <person name="Wu L."/>
            <person name="Ma J."/>
        </authorList>
    </citation>
    <scope>NUCLEOTIDE SEQUENCE [LARGE SCALE GENOMIC DNA]</scope>
    <source>
        <strain evidence="9">JCM 17687</strain>
    </source>
</reference>
<gene>
    <name evidence="7" type="primary">nanE</name>
    <name evidence="8" type="ORF">GCM10023258_09300</name>
</gene>
<dbReference type="EMBL" id="BAABIW010000006">
    <property type="protein sequence ID" value="GAA5020559.1"/>
    <property type="molecule type" value="Genomic_DNA"/>
</dbReference>
<dbReference type="NCBIfam" id="NF002231">
    <property type="entry name" value="PRK01130.1"/>
    <property type="match status" value="1"/>
</dbReference>
<comment type="catalytic activity">
    <reaction evidence="1 7">
        <text>an N-acyl-D-glucosamine 6-phosphate = an N-acyl-D-mannosamine 6-phosphate</text>
        <dbReference type="Rhea" id="RHEA:23932"/>
        <dbReference type="ChEBI" id="CHEBI:57599"/>
        <dbReference type="ChEBI" id="CHEBI:57666"/>
        <dbReference type="EC" id="5.1.3.9"/>
    </reaction>
</comment>
<evidence type="ECO:0000256" key="2">
    <source>
        <dbReference type="ARBA" id="ARBA00002147"/>
    </source>
</evidence>
<accession>A0ABP9J4P7</accession>
<evidence type="ECO:0000313" key="9">
    <source>
        <dbReference type="Proteomes" id="UP001500427"/>
    </source>
</evidence>
<evidence type="ECO:0000256" key="3">
    <source>
        <dbReference type="ARBA" id="ARBA00005081"/>
    </source>
</evidence>
<evidence type="ECO:0000256" key="7">
    <source>
        <dbReference type="HAMAP-Rule" id="MF_01235"/>
    </source>
</evidence>
<keyword evidence="5 7" id="KW-0413">Isomerase</keyword>
<comment type="similarity">
    <text evidence="4 7">Belongs to the NanE family.</text>
</comment>
<keyword evidence="9" id="KW-1185">Reference proteome</keyword>
<proteinExistence type="inferred from homology"/>
<dbReference type="Proteomes" id="UP001500427">
    <property type="component" value="Unassembled WGS sequence"/>
</dbReference>
<name>A0ABP9J4P7_9MICO</name>
<dbReference type="PANTHER" id="PTHR36204:SF1">
    <property type="entry name" value="N-ACETYLMANNOSAMINE-6-PHOSPHATE 2-EPIMERASE-RELATED"/>
    <property type="match status" value="1"/>
</dbReference>
<evidence type="ECO:0000313" key="8">
    <source>
        <dbReference type="EMBL" id="GAA5020559.1"/>
    </source>
</evidence>
<dbReference type="InterPro" id="IPR013785">
    <property type="entry name" value="Aldolase_TIM"/>
</dbReference>
<dbReference type="Pfam" id="PF04131">
    <property type="entry name" value="NanE"/>
    <property type="match status" value="1"/>
</dbReference>
<organism evidence="8 9">
    <name type="scientific">Terrabacter aeriphilus</name>
    <dbReference type="NCBI Taxonomy" id="515662"/>
    <lineage>
        <taxon>Bacteria</taxon>
        <taxon>Bacillati</taxon>
        <taxon>Actinomycetota</taxon>
        <taxon>Actinomycetes</taxon>
        <taxon>Micrococcales</taxon>
        <taxon>Intrasporangiaceae</taxon>
        <taxon>Terrabacter</taxon>
    </lineage>
</organism>
<dbReference type="InterPro" id="IPR007260">
    <property type="entry name" value="NanE"/>
</dbReference>
<dbReference type="SUPFAM" id="SSF51366">
    <property type="entry name" value="Ribulose-phoshate binding barrel"/>
    <property type="match status" value="1"/>
</dbReference>
<sequence length="244" mass="24942">MTTHPLPDVLRALEGQLVVSCQAYPGEPMRSPQIMAAVALAVVQGGARAVRAQGIDDLRAIRPLVDVPLIGLVKRGDSGVFITPTVDDAVACAAAGADVVALDGTPRDRPDGRPLRDSVEAVHRAGALVMADCGSLGDALHSVAAGADCVGTTLAGYTGERPATAGPDLELLAQLAATLTLPVIAEGRVRHPDDAAACLAAGAYAVVVGTAITHPTRITRSFIDHLAAARRPHREPVDSGAENA</sequence>
<dbReference type="CDD" id="cd04729">
    <property type="entry name" value="NanE"/>
    <property type="match status" value="1"/>
</dbReference>
<dbReference type="EC" id="5.1.3.9" evidence="7"/>
<comment type="function">
    <text evidence="2 7">Converts N-acetylmannosamine-6-phosphate (ManNAc-6-P) to N-acetylglucosamine-6-phosphate (GlcNAc-6-P).</text>
</comment>
<comment type="caution">
    <text evidence="8">The sequence shown here is derived from an EMBL/GenBank/DDBJ whole genome shotgun (WGS) entry which is preliminary data.</text>
</comment>
<dbReference type="PANTHER" id="PTHR36204">
    <property type="entry name" value="N-ACETYLMANNOSAMINE-6-PHOSPHATE 2-EPIMERASE-RELATED"/>
    <property type="match status" value="1"/>
</dbReference>
<keyword evidence="6 7" id="KW-0119">Carbohydrate metabolism</keyword>
<protein>
    <recommendedName>
        <fullName evidence="7">Putative N-acetylmannosamine-6-phosphate 2-epimerase</fullName>
        <ecNumber evidence="7">5.1.3.9</ecNumber>
    </recommendedName>
    <alternativeName>
        <fullName evidence="7">ManNAc-6-P epimerase</fullName>
    </alternativeName>
</protein>
<dbReference type="InterPro" id="IPR011060">
    <property type="entry name" value="RibuloseP-bd_barrel"/>
</dbReference>
<comment type="pathway">
    <text evidence="3 7">Amino-sugar metabolism; N-acetylneuraminate degradation; D-fructose 6-phosphate from N-acetylneuraminate: step 3/5.</text>
</comment>
<dbReference type="RefSeq" id="WP_345506268.1">
    <property type="nucleotide sequence ID" value="NZ_BAABIW010000006.1"/>
</dbReference>